<dbReference type="InParanoid" id="A0A7M7P4E2"/>
<dbReference type="Proteomes" id="UP000007110">
    <property type="component" value="Unassembled WGS sequence"/>
</dbReference>
<dbReference type="SMART" id="SM00320">
    <property type="entry name" value="WD40"/>
    <property type="match status" value="5"/>
</dbReference>
<evidence type="ECO:0000313" key="3">
    <source>
        <dbReference type="Proteomes" id="UP000007110"/>
    </source>
</evidence>
<dbReference type="InterPro" id="IPR001680">
    <property type="entry name" value="WD40_rpt"/>
</dbReference>
<dbReference type="InterPro" id="IPR015943">
    <property type="entry name" value="WD40/YVTN_repeat-like_dom_sf"/>
</dbReference>
<dbReference type="InterPro" id="IPR045139">
    <property type="entry name" value="Aladin"/>
</dbReference>
<dbReference type="PANTHER" id="PTHR14494">
    <property type="entry name" value="ALADIN/ADRACALIN/AAAS"/>
    <property type="match status" value="1"/>
</dbReference>
<dbReference type="OMA" id="FQPLYKD"/>
<dbReference type="SUPFAM" id="SSF50978">
    <property type="entry name" value="WD40 repeat-like"/>
    <property type="match status" value="1"/>
</dbReference>
<dbReference type="GO" id="GO:0005643">
    <property type="term" value="C:nuclear pore"/>
    <property type="evidence" value="ECO:0000318"/>
    <property type="project" value="GO_Central"/>
</dbReference>
<dbReference type="RefSeq" id="XP_030845948.1">
    <property type="nucleotide sequence ID" value="XM_030990088.1"/>
</dbReference>
<dbReference type="PANTHER" id="PTHR14494:SF0">
    <property type="entry name" value="ALADIN"/>
    <property type="match status" value="1"/>
</dbReference>
<dbReference type="KEGG" id="spu:582353"/>
<organism evidence="2 3">
    <name type="scientific">Strongylocentrotus purpuratus</name>
    <name type="common">Purple sea urchin</name>
    <dbReference type="NCBI Taxonomy" id="7668"/>
    <lineage>
        <taxon>Eukaryota</taxon>
        <taxon>Metazoa</taxon>
        <taxon>Echinodermata</taxon>
        <taxon>Eleutherozoa</taxon>
        <taxon>Echinozoa</taxon>
        <taxon>Echinoidea</taxon>
        <taxon>Euechinoidea</taxon>
        <taxon>Echinacea</taxon>
        <taxon>Camarodonta</taxon>
        <taxon>Echinidea</taxon>
        <taxon>Strongylocentrotidae</taxon>
        <taxon>Strongylocentrotus</taxon>
    </lineage>
</organism>
<dbReference type="Pfam" id="PF25460">
    <property type="entry name" value="Beta-prop_Aladin"/>
    <property type="match status" value="1"/>
</dbReference>
<reference evidence="2" key="2">
    <citation type="submission" date="2021-01" db="UniProtKB">
        <authorList>
            <consortium name="EnsemblMetazoa"/>
        </authorList>
    </citation>
    <scope>IDENTIFICATION</scope>
</reference>
<dbReference type="FunCoup" id="A0A7M7P4E2">
    <property type="interactions" value="1439"/>
</dbReference>
<keyword evidence="3" id="KW-1185">Reference proteome</keyword>
<protein>
    <recommendedName>
        <fullName evidence="1">Aladin seven-bladed propeller domain-containing protein</fullName>
    </recommendedName>
</protein>
<dbReference type="EnsemblMetazoa" id="XM_030990088">
    <property type="protein sequence ID" value="XP_030845948"/>
    <property type="gene ID" value="LOC582353"/>
</dbReference>
<proteinExistence type="predicted"/>
<sequence length="518" mass="56910">MCSLAEGPPPPAEGCITVCEENGDLVTIQARNAPVNYTPRIAGFEYPSISTSTESLCSLASDEAAQSAFQPHVDEVSLWKQAWYTCRVHGLTEMLDELSKNETAPWPVTTLACGCLTTVTMVNLFRGSLYPHLMLSPEEMIHEFSAAKDWQDSEIRAFAWHQHTNKCAVAWKDNTIKIFISGSDVVPTLKHRQQRGVSCLAWKPLSATVLAVGCRGCILIWHIDPNSLSTRPTASAAQVLSHNGHAPITCLSWDPRGRLLVSSSPRDTAILVWDVPREACVPLKRTSGGGVALLRYSPDSSKLFASSPSQVFRVWETRTWTCEKWTQLSGRCKSACWSPDGRFLLFCTEDEPAIFALNFIHSGSKTGGAESAIKCADVSELFIKDEIYGTRVGGLIQDMVWDNTGERLAVLFKSNKETGNTGELIALFNTRLTPTLQLIPSGFVRGEPGEVPELISFKPNFNHGALLTICWHSGKVTFVPLLFIPSSTLAENGRIPAHFTQKSTPLPQELFSVSNSKK</sequence>
<feature type="domain" description="Aladin seven-bladed propeller" evidence="1">
    <location>
        <begin position="138"/>
        <end position="481"/>
    </location>
</feature>
<name>A0A7M7P4E2_STRPU</name>
<dbReference type="InterPro" id="IPR036322">
    <property type="entry name" value="WD40_repeat_dom_sf"/>
</dbReference>
<accession>A0A7M7P4E2</accession>
<dbReference type="CTD" id="8086"/>
<dbReference type="InterPro" id="IPR057403">
    <property type="entry name" value="Beta-prop_Aladin"/>
</dbReference>
<dbReference type="OrthoDB" id="411991at2759"/>
<dbReference type="GeneID" id="582353"/>
<dbReference type="Gene3D" id="2.130.10.10">
    <property type="entry name" value="YVTN repeat-like/Quinoprotein amine dehydrogenase"/>
    <property type="match status" value="2"/>
</dbReference>
<evidence type="ECO:0000259" key="1">
    <source>
        <dbReference type="Pfam" id="PF25460"/>
    </source>
</evidence>
<evidence type="ECO:0000313" key="2">
    <source>
        <dbReference type="EnsemblMetazoa" id="XP_030845948"/>
    </source>
</evidence>
<dbReference type="AlphaFoldDB" id="A0A7M7P4E2"/>
<dbReference type="GO" id="GO:0006913">
    <property type="term" value="P:nucleocytoplasmic transport"/>
    <property type="evidence" value="ECO:0000318"/>
    <property type="project" value="GO_Central"/>
</dbReference>
<reference evidence="3" key="1">
    <citation type="submission" date="2015-02" db="EMBL/GenBank/DDBJ databases">
        <title>Genome sequencing for Strongylocentrotus purpuratus.</title>
        <authorList>
            <person name="Murali S."/>
            <person name="Liu Y."/>
            <person name="Vee V."/>
            <person name="English A."/>
            <person name="Wang M."/>
            <person name="Skinner E."/>
            <person name="Han Y."/>
            <person name="Muzny D.M."/>
            <person name="Worley K.C."/>
            <person name="Gibbs R.A."/>
        </authorList>
    </citation>
    <scope>NUCLEOTIDE SEQUENCE</scope>
</reference>